<dbReference type="RefSeq" id="WP_077531034.1">
    <property type="nucleotide sequence ID" value="NZ_NSKD01000003.1"/>
</dbReference>
<evidence type="ECO:0000313" key="2">
    <source>
        <dbReference type="EMBL" id="PAU80486.1"/>
    </source>
</evidence>
<dbReference type="OrthoDB" id="9788300at2"/>
<feature type="domain" description="N-acetyltransferase" evidence="1">
    <location>
        <begin position="2"/>
        <end position="163"/>
    </location>
</feature>
<dbReference type="InterPro" id="IPR000182">
    <property type="entry name" value="GNAT_dom"/>
</dbReference>
<evidence type="ECO:0000259" key="1">
    <source>
        <dbReference type="PROSITE" id="PS51186"/>
    </source>
</evidence>
<keyword evidence="2" id="KW-0808">Transferase</keyword>
<dbReference type="SUPFAM" id="SSF55729">
    <property type="entry name" value="Acyl-CoA N-acyltransferases (Nat)"/>
    <property type="match status" value="1"/>
</dbReference>
<organism evidence="2 3">
    <name type="scientific">Halovibrio salipaludis</name>
    <dbReference type="NCBI Taxonomy" id="2032626"/>
    <lineage>
        <taxon>Bacteria</taxon>
        <taxon>Pseudomonadati</taxon>
        <taxon>Pseudomonadota</taxon>
        <taxon>Gammaproteobacteria</taxon>
        <taxon>Oceanospirillales</taxon>
        <taxon>Halomonadaceae</taxon>
        <taxon>Halovibrio</taxon>
    </lineage>
</organism>
<comment type="caution">
    <text evidence="2">The sequence shown here is derived from an EMBL/GenBank/DDBJ whole genome shotgun (WGS) entry which is preliminary data.</text>
</comment>
<dbReference type="GO" id="GO:0016747">
    <property type="term" value="F:acyltransferase activity, transferring groups other than amino-acyl groups"/>
    <property type="evidence" value="ECO:0007669"/>
    <property type="project" value="InterPro"/>
</dbReference>
<evidence type="ECO:0000313" key="3">
    <source>
        <dbReference type="Proteomes" id="UP000218896"/>
    </source>
</evidence>
<dbReference type="Pfam" id="PF00583">
    <property type="entry name" value="Acetyltransf_1"/>
    <property type="match status" value="1"/>
</dbReference>
<name>A0A2A2F4W1_9GAMM</name>
<dbReference type="PANTHER" id="PTHR43138:SF1">
    <property type="entry name" value="N-ACETYLTRANSFERASE ACA1"/>
    <property type="match status" value="1"/>
</dbReference>
<dbReference type="Gene3D" id="3.40.630.30">
    <property type="match status" value="1"/>
</dbReference>
<accession>A0A2A2F4W1</accession>
<dbReference type="PROSITE" id="PS51186">
    <property type="entry name" value="GNAT"/>
    <property type="match status" value="1"/>
</dbReference>
<dbReference type="AlphaFoldDB" id="A0A2A2F4W1"/>
<sequence>MPEIRHFLPDDWSELWAMLEPVFRAGETYAVPMDISEDDAFTFWVEKPDCTYVMLDDDETYLGTYFLKTNAPGPGSHVCNCGYIVGEHARGRGLASEMCRHSMEEAKRMGYRAMQYNLVVSTNLGAIKVWERNGFEVTGTLPGAFEHPEYGFVDAHVMYRWLS</sequence>
<dbReference type="Proteomes" id="UP000218896">
    <property type="component" value="Unassembled WGS sequence"/>
</dbReference>
<dbReference type="PANTHER" id="PTHR43138">
    <property type="entry name" value="ACETYLTRANSFERASE, GNAT FAMILY"/>
    <property type="match status" value="1"/>
</dbReference>
<reference evidence="2 3" key="1">
    <citation type="submission" date="2017-08" db="EMBL/GenBank/DDBJ databases">
        <title>Halovibrio sewagensis sp. nov., isolated from wastewater of high salinity.</title>
        <authorList>
            <person name="Dong X."/>
            <person name="Zhang G."/>
        </authorList>
    </citation>
    <scope>NUCLEOTIDE SEQUENCE [LARGE SCALE GENOMIC DNA]</scope>
    <source>
        <strain evidence="2 3">YL5-2</strain>
    </source>
</reference>
<dbReference type="InterPro" id="IPR052742">
    <property type="entry name" value="Mito_N-acetyltransferase"/>
</dbReference>
<gene>
    <name evidence="2" type="ORF">CK501_08570</name>
</gene>
<proteinExistence type="predicted"/>
<dbReference type="CDD" id="cd04301">
    <property type="entry name" value="NAT_SF"/>
    <property type="match status" value="1"/>
</dbReference>
<dbReference type="InterPro" id="IPR016181">
    <property type="entry name" value="Acyl_CoA_acyltransferase"/>
</dbReference>
<protein>
    <submittedName>
        <fullName evidence="2">N-acetyltransferase</fullName>
    </submittedName>
</protein>
<keyword evidence="3" id="KW-1185">Reference proteome</keyword>
<dbReference type="EMBL" id="NSKD01000003">
    <property type="protein sequence ID" value="PAU80486.1"/>
    <property type="molecule type" value="Genomic_DNA"/>
</dbReference>